<evidence type="ECO:0000313" key="2">
    <source>
        <dbReference type="Proteomes" id="UP000265520"/>
    </source>
</evidence>
<feature type="non-terminal residue" evidence="1">
    <location>
        <position position="29"/>
    </location>
</feature>
<dbReference type="Proteomes" id="UP000265520">
    <property type="component" value="Unassembled WGS sequence"/>
</dbReference>
<evidence type="ECO:0008006" key="3">
    <source>
        <dbReference type="Google" id="ProtNLM"/>
    </source>
</evidence>
<evidence type="ECO:0000313" key="1">
    <source>
        <dbReference type="EMBL" id="MCI69765.1"/>
    </source>
</evidence>
<accession>A0A392UDG2</accession>
<organism evidence="1 2">
    <name type="scientific">Trifolium medium</name>
    <dbReference type="NCBI Taxonomy" id="97028"/>
    <lineage>
        <taxon>Eukaryota</taxon>
        <taxon>Viridiplantae</taxon>
        <taxon>Streptophyta</taxon>
        <taxon>Embryophyta</taxon>
        <taxon>Tracheophyta</taxon>
        <taxon>Spermatophyta</taxon>
        <taxon>Magnoliopsida</taxon>
        <taxon>eudicotyledons</taxon>
        <taxon>Gunneridae</taxon>
        <taxon>Pentapetalae</taxon>
        <taxon>rosids</taxon>
        <taxon>fabids</taxon>
        <taxon>Fabales</taxon>
        <taxon>Fabaceae</taxon>
        <taxon>Papilionoideae</taxon>
        <taxon>50 kb inversion clade</taxon>
        <taxon>NPAAA clade</taxon>
        <taxon>Hologalegina</taxon>
        <taxon>IRL clade</taxon>
        <taxon>Trifolieae</taxon>
        <taxon>Trifolium</taxon>
    </lineage>
</organism>
<keyword evidence="2" id="KW-1185">Reference proteome</keyword>
<proteinExistence type="predicted"/>
<sequence length="29" mass="3343">MDIEEDFEVPLLLGRPFLANGRALIDLER</sequence>
<name>A0A392UDG2_9FABA</name>
<dbReference type="EMBL" id="LXQA010762628">
    <property type="protein sequence ID" value="MCI69765.1"/>
    <property type="molecule type" value="Genomic_DNA"/>
</dbReference>
<protein>
    <recommendedName>
        <fullName evidence="3">Reverse transcriptase domain-containing protein</fullName>
    </recommendedName>
</protein>
<dbReference type="AlphaFoldDB" id="A0A392UDG2"/>
<comment type="caution">
    <text evidence="1">The sequence shown here is derived from an EMBL/GenBank/DDBJ whole genome shotgun (WGS) entry which is preliminary data.</text>
</comment>
<reference evidence="1 2" key="1">
    <citation type="journal article" date="2018" name="Front. Plant Sci.">
        <title>Red Clover (Trifolium pratense) and Zigzag Clover (T. medium) - A Picture of Genomic Similarities and Differences.</title>
        <authorList>
            <person name="Dluhosova J."/>
            <person name="Istvanek J."/>
            <person name="Nedelnik J."/>
            <person name="Repkova J."/>
        </authorList>
    </citation>
    <scope>NUCLEOTIDE SEQUENCE [LARGE SCALE GENOMIC DNA]</scope>
    <source>
        <strain evidence="2">cv. 10/8</strain>
        <tissue evidence="1">Leaf</tissue>
    </source>
</reference>